<reference evidence="8 9" key="1">
    <citation type="submission" date="2009-08" db="EMBL/GenBank/DDBJ databases">
        <title>The Genome Sequence of Spizellomyces punctatus strain DAOM BR117.</title>
        <authorList>
            <consortium name="The Broad Institute Genome Sequencing Platform"/>
            <person name="Russ C."/>
            <person name="Cuomo C."/>
            <person name="Shea T."/>
            <person name="Young S.K."/>
            <person name="Zeng Q."/>
            <person name="Koehrsen M."/>
            <person name="Haas B."/>
            <person name="Borodovsky M."/>
            <person name="Guigo R."/>
            <person name="Alvarado L."/>
            <person name="Berlin A."/>
            <person name="Bochicchio J."/>
            <person name="Borenstein D."/>
            <person name="Chapman S."/>
            <person name="Chen Z."/>
            <person name="Engels R."/>
            <person name="Freedman E."/>
            <person name="Gellesch M."/>
            <person name="Goldberg J."/>
            <person name="Griggs A."/>
            <person name="Gujja S."/>
            <person name="Heiman D."/>
            <person name="Hepburn T."/>
            <person name="Howarth C."/>
            <person name="Jen D."/>
            <person name="Larson L."/>
            <person name="Lewis B."/>
            <person name="Mehta T."/>
            <person name="Park D."/>
            <person name="Pearson M."/>
            <person name="Roberts A."/>
            <person name="Saif S."/>
            <person name="Shenoy N."/>
            <person name="Sisk P."/>
            <person name="Stolte C."/>
            <person name="Sykes S."/>
            <person name="Thomson T."/>
            <person name="Walk T."/>
            <person name="White J."/>
            <person name="Yandava C."/>
            <person name="Burger G."/>
            <person name="Gray M.W."/>
            <person name="Holland P.W.H."/>
            <person name="King N."/>
            <person name="Lang F.B.F."/>
            <person name="Roger A.J."/>
            <person name="Ruiz-Trillo I."/>
            <person name="Lander E."/>
            <person name="Nusbaum C."/>
        </authorList>
    </citation>
    <scope>NUCLEOTIDE SEQUENCE [LARGE SCALE GENOMIC DNA]</scope>
    <source>
        <strain evidence="8 9">DAOM BR117</strain>
    </source>
</reference>
<dbReference type="GO" id="GO:0034388">
    <property type="term" value="C:Pwp2p-containing subcomplex of 90S preribosome"/>
    <property type="evidence" value="ECO:0007669"/>
    <property type="project" value="EnsemblFungi"/>
</dbReference>
<keyword evidence="3" id="KW-0677">Repeat</keyword>
<gene>
    <name evidence="8" type="ORF">SPPG_07100</name>
</gene>
<dbReference type="Proteomes" id="UP000053201">
    <property type="component" value="Unassembled WGS sequence"/>
</dbReference>
<dbReference type="AlphaFoldDB" id="A0A0L0H9F0"/>
<dbReference type="FunCoup" id="A0A0L0H9F0">
    <property type="interactions" value="654"/>
</dbReference>
<dbReference type="SMART" id="SM00320">
    <property type="entry name" value="WD40"/>
    <property type="match status" value="13"/>
</dbReference>
<dbReference type="GO" id="GO:0034511">
    <property type="term" value="F:U3 snoRNA binding"/>
    <property type="evidence" value="ECO:0007669"/>
    <property type="project" value="EnsemblFungi"/>
</dbReference>
<dbReference type="FunFam" id="2.130.10.10:FF:000230">
    <property type="entry name" value="Transducin beta-like protein 3"/>
    <property type="match status" value="1"/>
</dbReference>
<dbReference type="InterPro" id="IPR015943">
    <property type="entry name" value="WD40/YVTN_repeat-like_dom_sf"/>
</dbReference>
<feature type="repeat" description="WD" evidence="5">
    <location>
        <begin position="103"/>
        <end position="144"/>
    </location>
</feature>
<dbReference type="GO" id="GO:0032040">
    <property type="term" value="C:small-subunit processome"/>
    <property type="evidence" value="ECO:0007669"/>
    <property type="project" value="EnsemblFungi"/>
</dbReference>
<dbReference type="SUPFAM" id="SSF50978">
    <property type="entry name" value="WD40 repeat-like"/>
    <property type="match status" value="1"/>
</dbReference>
<dbReference type="RefSeq" id="XP_016605671.1">
    <property type="nucleotide sequence ID" value="XM_016755279.1"/>
</dbReference>
<evidence type="ECO:0000256" key="1">
    <source>
        <dbReference type="ARBA" id="ARBA00004604"/>
    </source>
</evidence>
<dbReference type="PRINTS" id="PR00320">
    <property type="entry name" value="GPROTEINBRPT"/>
</dbReference>
<dbReference type="STRING" id="645134.A0A0L0H9F0"/>
<protein>
    <recommendedName>
        <fullName evidence="7">U3 small nucleolar RNA-associated protein 13 C-terminal domain-containing protein</fullName>
    </recommendedName>
</protein>
<evidence type="ECO:0000256" key="2">
    <source>
        <dbReference type="ARBA" id="ARBA00022574"/>
    </source>
</evidence>
<dbReference type="OMA" id="PYVQRHF"/>
<feature type="repeat" description="WD" evidence="5">
    <location>
        <begin position="189"/>
        <end position="230"/>
    </location>
</feature>
<dbReference type="InterPro" id="IPR013934">
    <property type="entry name" value="Utp13_C"/>
</dbReference>
<comment type="subcellular location">
    <subcellularLocation>
        <location evidence="1">Nucleus</location>
        <location evidence="1">Nucleolus</location>
    </subcellularLocation>
</comment>
<feature type="region of interest" description="Disordered" evidence="6">
    <location>
        <begin position="822"/>
        <end position="902"/>
    </location>
</feature>
<feature type="repeat" description="WD" evidence="5">
    <location>
        <begin position="371"/>
        <end position="402"/>
    </location>
</feature>
<dbReference type="InterPro" id="IPR036322">
    <property type="entry name" value="WD40_repeat_dom_sf"/>
</dbReference>
<dbReference type="GO" id="GO:0000472">
    <property type="term" value="P:endonucleolytic cleavage to generate mature 5'-end of SSU-rRNA from (SSU-rRNA, 5.8S rRNA, LSU-rRNA)"/>
    <property type="evidence" value="ECO:0007669"/>
    <property type="project" value="EnsemblFungi"/>
</dbReference>
<proteinExistence type="predicted"/>
<evidence type="ECO:0000313" key="9">
    <source>
        <dbReference type="Proteomes" id="UP000053201"/>
    </source>
</evidence>
<dbReference type="Pfam" id="PF08625">
    <property type="entry name" value="Utp13"/>
    <property type="match status" value="1"/>
</dbReference>
<keyword evidence="2 5" id="KW-0853">WD repeat</keyword>
<feature type="repeat" description="WD" evidence="5">
    <location>
        <begin position="598"/>
        <end position="630"/>
    </location>
</feature>
<dbReference type="PROSITE" id="PS50294">
    <property type="entry name" value="WD_REPEATS_REGION"/>
    <property type="match status" value="10"/>
</dbReference>
<accession>A0A0L0H9F0</accession>
<organism evidence="8 9">
    <name type="scientific">Spizellomyces punctatus (strain DAOM BR117)</name>
    <dbReference type="NCBI Taxonomy" id="645134"/>
    <lineage>
        <taxon>Eukaryota</taxon>
        <taxon>Fungi</taxon>
        <taxon>Fungi incertae sedis</taxon>
        <taxon>Chytridiomycota</taxon>
        <taxon>Chytridiomycota incertae sedis</taxon>
        <taxon>Chytridiomycetes</taxon>
        <taxon>Spizellomycetales</taxon>
        <taxon>Spizellomycetaceae</taxon>
        <taxon>Spizellomyces</taxon>
    </lineage>
</organism>
<feature type="repeat" description="WD" evidence="5">
    <location>
        <begin position="556"/>
        <end position="597"/>
    </location>
</feature>
<feature type="repeat" description="WD" evidence="5">
    <location>
        <begin position="61"/>
        <end position="102"/>
    </location>
</feature>
<dbReference type="Pfam" id="PF00400">
    <property type="entry name" value="WD40"/>
    <property type="match status" value="10"/>
</dbReference>
<feature type="compositionally biased region" description="Acidic residues" evidence="6">
    <location>
        <begin position="868"/>
        <end position="902"/>
    </location>
</feature>
<evidence type="ECO:0000256" key="3">
    <source>
        <dbReference type="ARBA" id="ARBA00022737"/>
    </source>
</evidence>
<dbReference type="PANTHER" id="PTHR19854">
    <property type="entry name" value="TRANSDUCIN BETA-LIKE 3"/>
    <property type="match status" value="1"/>
</dbReference>
<dbReference type="GeneID" id="27690346"/>
<keyword evidence="9" id="KW-1185">Reference proteome</keyword>
<dbReference type="OrthoDB" id="5414888at2759"/>
<feature type="repeat" description="WD" evidence="5">
    <location>
        <begin position="514"/>
        <end position="555"/>
    </location>
</feature>
<keyword evidence="4" id="KW-0539">Nucleus</keyword>
<feature type="domain" description="U3 small nucleolar RNA-associated protein 13 C-terminal" evidence="7">
    <location>
        <begin position="651"/>
        <end position="791"/>
    </location>
</feature>
<dbReference type="eggNOG" id="KOG0319">
    <property type="taxonomic scope" value="Eukaryota"/>
</dbReference>
<dbReference type="PROSITE" id="PS00678">
    <property type="entry name" value="WD_REPEATS_1"/>
    <property type="match status" value="4"/>
</dbReference>
<dbReference type="InterPro" id="IPR019775">
    <property type="entry name" value="WD40_repeat_CS"/>
</dbReference>
<evidence type="ECO:0000313" key="8">
    <source>
        <dbReference type="EMBL" id="KNC97631.1"/>
    </source>
</evidence>
<dbReference type="SUPFAM" id="SSF50998">
    <property type="entry name" value="Quinoprotein alcohol dehydrogenase-like"/>
    <property type="match status" value="1"/>
</dbReference>
<sequence>MAAVQYGKLHLKTHFRNVTTIESIYTGGKAVITRDEAFLVTPVADDVNVLDLTTGRTVHRLKGEADSISCIAVNPSGTHLMSASQSLLLVLWDLATGEKAKSWKAHEAPVLAMDFDPTSTLVATGSADSTVKVWDVDGGYCTHNFRGHSGIVSVVKFHPNAKKLKLVSGSDDCKIRVWDLHARSCVAVLESHVSVVRGLDFTADGKFLVSGARDKVVNVWDFETGSLEKTVPIYESVESVGLVSADADVPVDERRSKILAFTGGDKGIVRIWDLEAGTCILAQEPELNSKHVIIDVQYLQKSNTLVAITSDQNILFYNLTSGLKRTRQIAGYNEEVLDLKFMGPEDTHLAVVTNTEQVRIYNMSTMNCDILYGHSEIVMSIDRSNDGSLLASGARDHKVIIWRFLPDEEPSKRYQQIGVGVGHTEPVSTVAFGRKSSRFALSGSHDRTIKVWEIPDTSASTEVTKLKTRYTFQAHDKDIQSIAVAPNDKVFASGSLDKTAKLWAMEDGRLLGVFKGHKRGIWSVAFSPVDQVLATSSTDKTIKLWSVVDFSCVKTFEGHLNSVLSVSFLSAGMQLVSSGSDGLVKLWTIRSNECVTTLDGHEDRIWALAVQKDEKYVVSGSSDSTIVVWEDMTIQEEEKKQRENEERVLLEQDLSNYLHKRDYKNAILLAMRLDQPFRLLTLFEDLSTNRQDPSSILGSTAVDSIISNLSDSKLAQLLNYIRTWNTNTRHARTAQSLLHVILKAYTPDRLMRVPKCKEIVDALLAYTERHLKIADGLLVQSYVVDYTVECMVGFEEQDDLEEGLEEGKVVGEMEDWMNGLVSNGVNRSHEYGMSSGSEPEDEDEPSSSEQEDHNDDDDDDASPSSEQDSGDGSEEEDEEEEEDDDDDDGEESESDGGMDVDA</sequence>
<dbReference type="InterPro" id="IPR020472">
    <property type="entry name" value="WD40_PAC1"/>
</dbReference>
<dbReference type="InParanoid" id="A0A0L0H9F0"/>
<dbReference type="InterPro" id="IPR011047">
    <property type="entry name" value="Quinoprotein_ADH-like_sf"/>
</dbReference>
<dbReference type="GO" id="GO:0000480">
    <property type="term" value="P:endonucleolytic cleavage in 5'-ETS of tricistronic rRNA transcript (SSU-rRNA, 5.8S rRNA, LSU-rRNA)"/>
    <property type="evidence" value="ECO:0007669"/>
    <property type="project" value="EnsemblFungi"/>
</dbReference>
<dbReference type="Gene3D" id="2.130.10.10">
    <property type="entry name" value="YVTN repeat-like/Quinoprotein amine dehydrogenase"/>
    <property type="match status" value="3"/>
</dbReference>
<dbReference type="PROSITE" id="PS50082">
    <property type="entry name" value="WD_REPEATS_2"/>
    <property type="match status" value="10"/>
</dbReference>
<evidence type="ECO:0000256" key="4">
    <source>
        <dbReference type="ARBA" id="ARBA00023242"/>
    </source>
</evidence>
<dbReference type="EMBL" id="KQ257463">
    <property type="protein sequence ID" value="KNC97631.1"/>
    <property type="molecule type" value="Genomic_DNA"/>
</dbReference>
<dbReference type="PANTHER" id="PTHR19854:SF15">
    <property type="entry name" value="TRANSDUCIN BETA-LIKE PROTEIN 3"/>
    <property type="match status" value="1"/>
</dbReference>
<dbReference type="InterPro" id="IPR001680">
    <property type="entry name" value="WD40_rpt"/>
</dbReference>
<evidence type="ECO:0000256" key="6">
    <source>
        <dbReference type="SAM" id="MobiDB-lite"/>
    </source>
</evidence>
<name>A0A0L0H9F0_SPIPD</name>
<evidence type="ECO:0000259" key="7">
    <source>
        <dbReference type="Pfam" id="PF08625"/>
    </source>
</evidence>
<dbReference type="CDD" id="cd00200">
    <property type="entry name" value="WD40"/>
    <property type="match status" value="2"/>
</dbReference>
<feature type="repeat" description="WD" evidence="5">
    <location>
        <begin position="420"/>
        <end position="462"/>
    </location>
</feature>
<dbReference type="GO" id="GO:0000447">
    <property type="term" value="P:endonucleolytic cleavage in ITS1 to separate SSU-rRNA from 5.8S rRNA and LSU-rRNA from tricistronic rRNA transcript (SSU-rRNA, 5.8S rRNA, LSU-rRNA)"/>
    <property type="evidence" value="ECO:0007669"/>
    <property type="project" value="EnsemblFungi"/>
</dbReference>
<dbReference type="VEuPathDB" id="FungiDB:SPPG_07100"/>
<feature type="repeat" description="WD" evidence="5">
    <location>
        <begin position="145"/>
        <end position="188"/>
    </location>
</feature>
<feature type="repeat" description="WD" evidence="5">
    <location>
        <begin position="472"/>
        <end position="513"/>
    </location>
</feature>
<evidence type="ECO:0000256" key="5">
    <source>
        <dbReference type="PROSITE-ProRule" id="PRU00221"/>
    </source>
</evidence>
<feature type="compositionally biased region" description="Acidic residues" evidence="6">
    <location>
        <begin position="852"/>
        <end position="861"/>
    </location>
</feature>